<dbReference type="SUPFAM" id="SSF51735">
    <property type="entry name" value="NAD(P)-binding Rossmann-fold domains"/>
    <property type="match status" value="1"/>
</dbReference>
<feature type="domain" description="NAD(P)-binding" evidence="2">
    <location>
        <begin position="14"/>
        <end position="230"/>
    </location>
</feature>
<evidence type="ECO:0000259" key="2">
    <source>
        <dbReference type="Pfam" id="PF13460"/>
    </source>
</evidence>
<gene>
    <name evidence="3" type="ORF">CONLIGDRAFT_629121</name>
</gene>
<accession>A0A1J7J319</accession>
<dbReference type="PANTHER" id="PTHR43355">
    <property type="entry name" value="FLAVIN REDUCTASE (NADPH)"/>
    <property type="match status" value="1"/>
</dbReference>
<dbReference type="InterPro" id="IPR051606">
    <property type="entry name" value="Polyketide_Oxido-like"/>
</dbReference>
<dbReference type="STRING" id="1408157.A0A1J7J319"/>
<keyword evidence="4" id="KW-1185">Reference proteome</keyword>
<comment type="similarity">
    <text evidence="1">Belongs to the avfA family.</text>
</comment>
<dbReference type="InterPro" id="IPR016040">
    <property type="entry name" value="NAD(P)-bd_dom"/>
</dbReference>
<dbReference type="AlphaFoldDB" id="A0A1J7J319"/>
<dbReference type="InterPro" id="IPR036291">
    <property type="entry name" value="NAD(P)-bd_dom_sf"/>
</dbReference>
<evidence type="ECO:0000313" key="3">
    <source>
        <dbReference type="EMBL" id="OIW34174.1"/>
    </source>
</evidence>
<evidence type="ECO:0000256" key="1">
    <source>
        <dbReference type="ARBA" id="ARBA00038376"/>
    </source>
</evidence>
<sequence length="247" mass="26457">MSTTTTPKTILFLGASGGCGFSTLRRSLEAGHTCIALCRTPSKLSAKLPAELLTKLKLEQGNAHDVAAVARCLVNPSNPGRVVDMVISSIGGAFSMKTGIDDAHVCEKGAKALLEALALVRKNGATGSPRIVGVSSTGITESGRDIPVLMIPLYKGLLAVPHKDKKMLEDLLVESGEQWTIVRPAFLTDGPAVGKVRAGMEDLTAHKVEKKEIGYTISREDVGKWMFENLVEERDAKWVRKAASITY</sequence>
<dbReference type="InParanoid" id="A0A1J7J319"/>
<dbReference type="EMBL" id="KV875094">
    <property type="protein sequence ID" value="OIW34174.1"/>
    <property type="molecule type" value="Genomic_DNA"/>
</dbReference>
<dbReference type="Gene3D" id="3.40.50.720">
    <property type="entry name" value="NAD(P)-binding Rossmann-like Domain"/>
    <property type="match status" value="1"/>
</dbReference>
<dbReference type="PANTHER" id="PTHR43355:SF2">
    <property type="entry name" value="FLAVIN REDUCTASE (NADPH)"/>
    <property type="match status" value="1"/>
</dbReference>
<reference evidence="3 4" key="1">
    <citation type="submission" date="2016-10" db="EMBL/GenBank/DDBJ databases">
        <title>Draft genome sequence of Coniochaeta ligniaria NRRL30616, a lignocellulolytic fungus for bioabatement of inhibitors in plant biomass hydrolysates.</title>
        <authorList>
            <consortium name="DOE Joint Genome Institute"/>
            <person name="Jimenez D.J."/>
            <person name="Hector R.E."/>
            <person name="Riley R."/>
            <person name="Sun H."/>
            <person name="Grigoriev I.V."/>
            <person name="Van Elsas J.D."/>
            <person name="Nichols N.N."/>
        </authorList>
    </citation>
    <scope>NUCLEOTIDE SEQUENCE [LARGE SCALE GENOMIC DNA]</scope>
    <source>
        <strain evidence="3 4">NRRL 30616</strain>
    </source>
</reference>
<dbReference type="GO" id="GO:0042602">
    <property type="term" value="F:riboflavin reductase (NADPH) activity"/>
    <property type="evidence" value="ECO:0007669"/>
    <property type="project" value="TreeGrafter"/>
</dbReference>
<proteinExistence type="inferred from homology"/>
<protein>
    <submittedName>
        <fullName evidence="3">NAD(P)-binding protein</fullName>
    </submittedName>
</protein>
<name>A0A1J7J319_9PEZI</name>
<dbReference type="Pfam" id="PF13460">
    <property type="entry name" value="NAD_binding_10"/>
    <property type="match status" value="1"/>
</dbReference>
<dbReference type="Proteomes" id="UP000182658">
    <property type="component" value="Unassembled WGS sequence"/>
</dbReference>
<organism evidence="3 4">
    <name type="scientific">Coniochaeta ligniaria NRRL 30616</name>
    <dbReference type="NCBI Taxonomy" id="1408157"/>
    <lineage>
        <taxon>Eukaryota</taxon>
        <taxon>Fungi</taxon>
        <taxon>Dikarya</taxon>
        <taxon>Ascomycota</taxon>
        <taxon>Pezizomycotina</taxon>
        <taxon>Sordariomycetes</taxon>
        <taxon>Sordariomycetidae</taxon>
        <taxon>Coniochaetales</taxon>
        <taxon>Coniochaetaceae</taxon>
        <taxon>Coniochaeta</taxon>
    </lineage>
</organism>
<dbReference type="OrthoDB" id="63935at2759"/>
<evidence type="ECO:0000313" key="4">
    <source>
        <dbReference type="Proteomes" id="UP000182658"/>
    </source>
</evidence>
<dbReference type="GO" id="GO:0004074">
    <property type="term" value="F:biliverdin reductase [NAD(P)H] activity"/>
    <property type="evidence" value="ECO:0007669"/>
    <property type="project" value="TreeGrafter"/>
</dbReference>